<gene>
    <name evidence="1" type="ORF">AGR4C_Cc100045</name>
</gene>
<dbReference type="Gene3D" id="1.10.10.1920">
    <property type="match status" value="1"/>
</dbReference>
<dbReference type="InterPro" id="IPR048531">
    <property type="entry name" value="ea8_5-like"/>
</dbReference>
<dbReference type="InterPro" id="IPR048532">
    <property type="entry name" value="ea8_5-like_sf"/>
</dbReference>
<proteinExistence type="predicted"/>
<dbReference type="RefSeq" id="WP_080866232.1">
    <property type="nucleotide sequence ID" value="NZ_LT009730.1"/>
</dbReference>
<organism evidence="1 2">
    <name type="scientific">Agrobacterium tumefaciens str. Kerr 14</name>
    <dbReference type="NCBI Taxonomy" id="1183424"/>
    <lineage>
        <taxon>Bacteria</taxon>
        <taxon>Pseudomonadati</taxon>
        <taxon>Pseudomonadota</taxon>
        <taxon>Alphaproteobacteria</taxon>
        <taxon>Hyphomicrobiales</taxon>
        <taxon>Rhizobiaceae</taxon>
        <taxon>Rhizobium/Agrobacterium group</taxon>
        <taxon>Agrobacterium</taxon>
        <taxon>Agrobacterium tumefaciens complex</taxon>
    </lineage>
</organism>
<evidence type="ECO:0000313" key="1">
    <source>
        <dbReference type="EMBL" id="CUX08571.1"/>
    </source>
</evidence>
<dbReference type="AlphaFoldDB" id="A0A1S7NKZ9"/>
<dbReference type="Proteomes" id="UP000191897">
    <property type="component" value="Unassembled WGS sequence"/>
</dbReference>
<accession>A0A1S7NKZ9</accession>
<sequence length="96" mass="10656">MSGIKREIERIDDLHSQAVDVALRAGAISECELHSGELIYEDDDDAEKQAYAIGTNMWKNGEVDGTRKEFMEAIKSAFENASHDGCMLCDKLMGDD</sequence>
<reference evidence="1 2" key="1">
    <citation type="submission" date="2016-01" db="EMBL/GenBank/DDBJ databases">
        <authorList>
            <person name="Oliw E.H."/>
        </authorList>
    </citation>
    <scope>NUCLEOTIDE SEQUENCE [LARGE SCALE GENOMIC DNA]</scope>
    <source>
        <strain evidence="1 2">Kerr 14</strain>
    </source>
</reference>
<protein>
    <submittedName>
        <fullName evidence="1">Uncharacterized protein</fullName>
    </submittedName>
</protein>
<evidence type="ECO:0000313" key="2">
    <source>
        <dbReference type="Proteomes" id="UP000191897"/>
    </source>
</evidence>
<name>A0A1S7NKZ9_AGRTU</name>
<dbReference type="EMBL" id="FBWC01000002">
    <property type="protein sequence ID" value="CUX08571.1"/>
    <property type="molecule type" value="Genomic_DNA"/>
</dbReference>
<dbReference type="Pfam" id="PF20735">
    <property type="entry name" value="Lambda_ea8_5"/>
    <property type="match status" value="1"/>
</dbReference>